<dbReference type="PANTHER" id="PTHR11843">
    <property type="entry name" value="40S RIBOSOMAL PROTEIN S12"/>
    <property type="match status" value="1"/>
</dbReference>
<keyword evidence="2" id="KW-0687">Ribonucleoprotein</keyword>
<reference evidence="4" key="1">
    <citation type="journal article" date="2014" name="Nat. Genet.">
        <title>A reference genome for common bean and genome-wide analysis of dual domestications.</title>
        <authorList>
            <person name="Schmutz J."/>
            <person name="McClean P.E."/>
            <person name="Mamidi S."/>
            <person name="Wu G.A."/>
            <person name="Cannon S.B."/>
            <person name="Grimwood J."/>
            <person name="Jenkins J."/>
            <person name="Shu S."/>
            <person name="Song Q."/>
            <person name="Chavarro C."/>
            <person name="Torres-Torres M."/>
            <person name="Geffroy V."/>
            <person name="Moghaddam S.M."/>
            <person name="Gao D."/>
            <person name="Abernathy B."/>
            <person name="Barry K."/>
            <person name="Blair M."/>
            <person name="Brick M.A."/>
            <person name="Chovatia M."/>
            <person name="Gepts P."/>
            <person name="Goodstein D.M."/>
            <person name="Gonzales M."/>
            <person name="Hellsten U."/>
            <person name="Hyten D.L."/>
            <person name="Jia G."/>
            <person name="Kelly J.D."/>
            <person name="Kudrna D."/>
            <person name="Lee R."/>
            <person name="Richard M.M."/>
            <person name="Miklas P.N."/>
            <person name="Osorno J.M."/>
            <person name="Rodrigues J."/>
            <person name="Thareau V."/>
            <person name="Urrea C.A."/>
            <person name="Wang M."/>
            <person name="Yu Y."/>
            <person name="Zhang M."/>
            <person name="Wing R.A."/>
            <person name="Cregan P.B."/>
            <person name="Rokhsar D.S."/>
            <person name="Jackson S.A."/>
        </authorList>
    </citation>
    <scope>NUCLEOTIDE SEQUENCE [LARGE SCALE GENOMIC DNA]</scope>
    <source>
        <strain evidence="4">cv. G19833</strain>
    </source>
</reference>
<dbReference type="InterPro" id="IPR029064">
    <property type="entry name" value="Ribosomal_eL30-like_sf"/>
</dbReference>
<dbReference type="Gramene" id="ESW15872">
    <property type="protein sequence ID" value="ESW15872"/>
    <property type="gene ID" value="PHAVU_007G109600g"/>
</dbReference>
<dbReference type="SUPFAM" id="SSF55315">
    <property type="entry name" value="L30e-like"/>
    <property type="match status" value="1"/>
</dbReference>
<gene>
    <name evidence="3" type="ORF">PHAVU_007G109600g</name>
</gene>
<dbReference type="AlphaFoldDB" id="V7BDH8"/>
<name>V7BDH8_PHAVU</name>
<dbReference type="EMBL" id="CM002294">
    <property type="protein sequence ID" value="ESW15872.1"/>
    <property type="molecule type" value="Genomic_DNA"/>
</dbReference>
<evidence type="ECO:0000313" key="4">
    <source>
        <dbReference type="Proteomes" id="UP000000226"/>
    </source>
</evidence>
<protein>
    <submittedName>
        <fullName evidence="3">Uncharacterized protein</fullName>
    </submittedName>
</protein>
<dbReference type="OrthoDB" id="10249311at2759"/>
<evidence type="ECO:0000256" key="2">
    <source>
        <dbReference type="ARBA" id="ARBA00023274"/>
    </source>
</evidence>
<organism evidence="3 4">
    <name type="scientific">Phaseolus vulgaris</name>
    <name type="common">Kidney bean</name>
    <name type="synonym">French bean</name>
    <dbReference type="NCBI Taxonomy" id="3885"/>
    <lineage>
        <taxon>Eukaryota</taxon>
        <taxon>Viridiplantae</taxon>
        <taxon>Streptophyta</taxon>
        <taxon>Embryophyta</taxon>
        <taxon>Tracheophyta</taxon>
        <taxon>Spermatophyta</taxon>
        <taxon>Magnoliopsida</taxon>
        <taxon>eudicotyledons</taxon>
        <taxon>Gunneridae</taxon>
        <taxon>Pentapetalae</taxon>
        <taxon>rosids</taxon>
        <taxon>fabids</taxon>
        <taxon>Fabales</taxon>
        <taxon>Fabaceae</taxon>
        <taxon>Papilionoideae</taxon>
        <taxon>50 kb inversion clade</taxon>
        <taxon>NPAAA clade</taxon>
        <taxon>indigoferoid/millettioid clade</taxon>
        <taxon>Phaseoleae</taxon>
        <taxon>Phaseolus</taxon>
    </lineage>
</organism>
<evidence type="ECO:0000256" key="1">
    <source>
        <dbReference type="ARBA" id="ARBA00022980"/>
    </source>
</evidence>
<keyword evidence="4" id="KW-1185">Reference proteome</keyword>
<dbReference type="STRING" id="3885.V7BDH8"/>
<dbReference type="GO" id="GO:0005840">
    <property type="term" value="C:ribosome"/>
    <property type="evidence" value="ECO:0007669"/>
    <property type="project" value="UniProtKB-KW"/>
</dbReference>
<dbReference type="Gene3D" id="3.30.1330.30">
    <property type="match status" value="2"/>
</dbReference>
<keyword evidence="1" id="KW-0689">Ribosomal protein</keyword>
<dbReference type="Proteomes" id="UP000000226">
    <property type="component" value="Chromosome 7"/>
</dbReference>
<dbReference type="GO" id="GO:1990904">
    <property type="term" value="C:ribonucleoprotein complex"/>
    <property type="evidence" value="ECO:0007669"/>
    <property type="project" value="UniProtKB-KW"/>
</dbReference>
<accession>V7BDH8</accession>
<proteinExistence type="predicted"/>
<sequence length="94" mass="10132">MKSEKVVVPAEPATSIPGEAMEIMTAFQLVLKKSLAFGSLTRGLHEAAKVIKKHVAQLCAICVEHNVSLFIVPSAKTLGEWAGLCKIDSEEKAR</sequence>
<dbReference type="eggNOG" id="KOG3406">
    <property type="taxonomic scope" value="Eukaryota"/>
</dbReference>
<evidence type="ECO:0000313" key="3">
    <source>
        <dbReference type="EMBL" id="ESW15872.1"/>
    </source>
</evidence>